<dbReference type="InterPro" id="IPR004754">
    <property type="entry name" value="Amino_acid_antiprt"/>
</dbReference>
<evidence type="ECO:0000256" key="4">
    <source>
        <dbReference type="ARBA" id="ARBA00022475"/>
    </source>
</evidence>
<dbReference type="InterPro" id="IPR050367">
    <property type="entry name" value="APC_superfamily"/>
</dbReference>
<keyword evidence="6" id="KW-0029">Amino-acid transport</keyword>
<evidence type="ECO:0000256" key="9">
    <source>
        <dbReference type="SAM" id="Phobius"/>
    </source>
</evidence>
<keyword evidence="8 9" id="KW-0472">Membrane</keyword>
<keyword evidence="5 9" id="KW-0812">Transmembrane</keyword>
<comment type="similarity">
    <text evidence="2">Belongs to the amino acid-polyamine-organocation (APC) superfamily. Basic amino acid/polyamine antiporter (APA) (TC 2.A.3.2) family.</text>
</comment>
<dbReference type="EMBL" id="FOTJ01000003">
    <property type="protein sequence ID" value="SFL27214.1"/>
    <property type="molecule type" value="Genomic_DNA"/>
</dbReference>
<dbReference type="GO" id="GO:0006865">
    <property type="term" value="P:amino acid transport"/>
    <property type="evidence" value="ECO:0007669"/>
    <property type="project" value="UniProtKB-KW"/>
</dbReference>
<dbReference type="AlphaFoldDB" id="A0A1I4GB04"/>
<protein>
    <submittedName>
        <fullName evidence="10">Arginine:ornithine antiporter, APA family</fullName>
    </submittedName>
</protein>
<gene>
    <name evidence="10" type="ORF">SAMN05216438_103181</name>
</gene>
<feature type="transmembrane region" description="Helical" evidence="9">
    <location>
        <begin position="12"/>
        <end position="31"/>
    </location>
</feature>
<feature type="transmembrane region" description="Helical" evidence="9">
    <location>
        <begin position="456"/>
        <end position="475"/>
    </location>
</feature>
<feature type="transmembrane region" description="Helical" evidence="9">
    <location>
        <begin position="348"/>
        <end position="366"/>
    </location>
</feature>
<sequence>MEVENKKGIGLMALVAIIVSGAIGGGVFNLSNDLANGATPGGVVISWLFIGFGILMLVLSLNHLVVNKPELSGVSDYARAGFGDFAGFLSGWGYWLSAWAGNVAFAVLMMTSVNYFFLGIFANEDGSLTFLSVIVVSVVSWSLTALVIRGVEGAAVINAIVLIAKLIPIAIFAVVAIVMFRAGVFTEHFWQNVVINADGSAAFTHMTASGLVGQIQSSLMVMIWVFVGIEGAAMMGDRAKKKSDAGKASIIGLFTLLVIYILLSLLPYGYLDQAQLASMPQPGMVGILREMVGPWGGNLMAIGLIISLLGAWLSWTMLPVESTSQLASQKLLPAWFGKENEAGAPVNSLLLTQGFVQLFIIITYFASDAYNVFVYLCTAVIMVCYALVGAYLLKVGLVEKSTKNVLIGFFAMAFQVIALYLSGWQFVWMASILYVVGFVLYIRAKRENNRTISTGEWVAIIIFTLAALLALYGLLANQFGLRELLGI</sequence>
<evidence type="ECO:0000256" key="5">
    <source>
        <dbReference type="ARBA" id="ARBA00022692"/>
    </source>
</evidence>
<keyword evidence="3" id="KW-0813">Transport</keyword>
<name>A0A1I4GB04_9LACT</name>
<evidence type="ECO:0000313" key="10">
    <source>
        <dbReference type="EMBL" id="SFL27214.1"/>
    </source>
</evidence>
<dbReference type="Proteomes" id="UP000181969">
    <property type="component" value="Unassembled WGS sequence"/>
</dbReference>
<keyword evidence="4" id="KW-1003">Cell membrane</keyword>
<feature type="transmembrane region" description="Helical" evidence="9">
    <location>
        <begin position="215"/>
        <end position="236"/>
    </location>
</feature>
<feature type="transmembrane region" description="Helical" evidence="9">
    <location>
        <begin position="155"/>
        <end position="180"/>
    </location>
</feature>
<feature type="transmembrane region" description="Helical" evidence="9">
    <location>
        <begin position="372"/>
        <end position="393"/>
    </location>
</feature>
<dbReference type="Pfam" id="PF13520">
    <property type="entry name" value="AA_permease_2"/>
    <property type="match status" value="1"/>
</dbReference>
<evidence type="ECO:0000256" key="3">
    <source>
        <dbReference type="ARBA" id="ARBA00022448"/>
    </source>
</evidence>
<evidence type="ECO:0000256" key="7">
    <source>
        <dbReference type="ARBA" id="ARBA00022989"/>
    </source>
</evidence>
<organism evidence="10 11">
    <name type="scientific">Lactococcus garvieae</name>
    <dbReference type="NCBI Taxonomy" id="1363"/>
    <lineage>
        <taxon>Bacteria</taxon>
        <taxon>Bacillati</taxon>
        <taxon>Bacillota</taxon>
        <taxon>Bacilli</taxon>
        <taxon>Lactobacillales</taxon>
        <taxon>Streptococcaceae</taxon>
        <taxon>Lactococcus</taxon>
    </lineage>
</organism>
<evidence type="ECO:0000256" key="2">
    <source>
        <dbReference type="ARBA" id="ARBA00008220"/>
    </source>
</evidence>
<dbReference type="NCBIfam" id="TIGR00905">
    <property type="entry name" value="2A0302"/>
    <property type="match status" value="1"/>
</dbReference>
<feature type="transmembrane region" description="Helical" evidence="9">
    <location>
        <begin position="427"/>
        <end position="444"/>
    </location>
</feature>
<dbReference type="PANTHER" id="PTHR42770:SF4">
    <property type="entry name" value="ARGININE_ORNITHINE ANTIPORTER-RELATED"/>
    <property type="match status" value="1"/>
</dbReference>
<evidence type="ECO:0000313" key="11">
    <source>
        <dbReference type="Proteomes" id="UP000181969"/>
    </source>
</evidence>
<evidence type="ECO:0000256" key="1">
    <source>
        <dbReference type="ARBA" id="ARBA00004651"/>
    </source>
</evidence>
<accession>A0A1I4GB04</accession>
<dbReference type="RefSeq" id="WP_074750835.1">
    <property type="nucleotide sequence ID" value="NZ_FOTJ01000003.1"/>
</dbReference>
<dbReference type="PANTHER" id="PTHR42770">
    <property type="entry name" value="AMINO ACID TRANSPORTER-RELATED"/>
    <property type="match status" value="1"/>
</dbReference>
<dbReference type="GO" id="GO:0005886">
    <property type="term" value="C:plasma membrane"/>
    <property type="evidence" value="ECO:0007669"/>
    <property type="project" value="UniProtKB-SubCell"/>
</dbReference>
<dbReference type="InterPro" id="IPR002293">
    <property type="entry name" value="AA/rel_permease1"/>
</dbReference>
<feature type="transmembrane region" description="Helical" evidence="9">
    <location>
        <begin position="405"/>
        <end position="421"/>
    </location>
</feature>
<feature type="transmembrane region" description="Helical" evidence="9">
    <location>
        <begin position="128"/>
        <end position="148"/>
    </location>
</feature>
<feature type="transmembrane region" description="Helical" evidence="9">
    <location>
        <begin position="299"/>
        <end position="320"/>
    </location>
</feature>
<proteinExistence type="inferred from homology"/>
<dbReference type="OrthoDB" id="9762947at2"/>
<evidence type="ECO:0000256" key="8">
    <source>
        <dbReference type="ARBA" id="ARBA00023136"/>
    </source>
</evidence>
<feature type="transmembrane region" description="Helical" evidence="9">
    <location>
        <begin position="43"/>
        <end position="65"/>
    </location>
</feature>
<dbReference type="GO" id="GO:0022857">
    <property type="term" value="F:transmembrane transporter activity"/>
    <property type="evidence" value="ECO:0007669"/>
    <property type="project" value="InterPro"/>
</dbReference>
<reference evidence="10 11" key="1">
    <citation type="submission" date="2016-10" db="EMBL/GenBank/DDBJ databases">
        <authorList>
            <person name="de Groot N.N."/>
        </authorList>
    </citation>
    <scope>NUCLEOTIDE SEQUENCE [LARGE SCALE GENOMIC DNA]</scope>
    <source>
        <strain evidence="10 11">M79</strain>
    </source>
</reference>
<dbReference type="PIRSF" id="PIRSF006060">
    <property type="entry name" value="AA_transporter"/>
    <property type="match status" value="1"/>
</dbReference>
<dbReference type="Gene3D" id="1.20.1740.10">
    <property type="entry name" value="Amino acid/polyamine transporter I"/>
    <property type="match status" value="1"/>
</dbReference>
<evidence type="ECO:0000256" key="6">
    <source>
        <dbReference type="ARBA" id="ARBA00022970"/>
    </source>
</evidence>
<feature type="transmembrane region" description="Helical" evidence="9">
    <location>
        <begin position="248"/>
        <end position="270"/>
    </location>
</feature>
<keyword evidence="7 9" id="KW-1133">Transmembrane helix</keyword>
<comment type="subcellular location">
    <subcellularLocation>
        <location evidence="1">Cell membrane</location>
        <topology evidence="1">Multi-pass membrane protein</topology>
    </subcellularLocation>
</comment>